<dbReference type="EMBL" id="JBAMIC010000011">
    <property type="protein sequence ID" value="KAK7100604.1"/>
    <property type="molecule type" value="Genomic_DNA"/>
</dbReference>
<dbReference type="InterPro" id="IPR016186">
    <property type="entry name" value="C-type_lectin-like/link_sf"/>
</dbReference>
<evidence type="ECO:0000259" key="4">
    <source>
        <dbReference type="PROSITE" id="PS51034"/>
    </source>
</evidence>
<protein>
    <recommendedName>
        <fullName evidence="7">ZP domain-containing protein</fullName>
    </recommendedName>
</protein>
<evidence type="ECO:0000259" key="3">
    <source>
        <dbReference type="PROSITE" id="PS50041"/>
    </source>
</evidence>
<evidence type="ECO:0000313" key="6">
    <source>
        <dbReference type="Proteomes" id="UP001374579"/>
    </source>
</evidence>
<sequence>MARTFCVVLVTMTLLLSSTMAEALGTRIRKSSIPGAVLRGVTLNDYFLPSGLQGNSDPECAPSDPSYDCPEGWTGFVDDQGPVCLLVVEEPLSHTNANRSCQRKGGKMVSILTEKRQRSVESVLEGVTESVWTGLYREDNSRRYLWPNNVQMEYRNSDLSTDLSSYVLYNRRRECVYMQSPNRDWKRTRQCDTVLLSFVCDLVPDCNPGRFGKFCDKECHCHGKSCQGEQPCQYGCQVGWMGPHCCAKKEPAEVAHYCINTAEEGRHMLLRVDPKGVTYDLLTPIDVSGQRLSWCRDVTMSRELDGRYTVKVPIIDEANGTGNDNGSTSTNNDCGEEKIGENVFRWRVLLQEKKGLLLPMDRTLVFTCDFNKAETLVRGLQYSIKSDLESLSEDLLPLEEKPEEVQEDVVLQAIDPYSGDVIQQAALGSSVALRIRLNVAQEVTAQAVSPFNCRAASPDGTITGTLPDFSWCPLNSTAASALSDSNGTVVSKPFQLFTFQGYRDVVISCNFRLCFGSLPCKGHCGDHGERKKRSANGNTKRVTARIHVLPEAHADTMDAISAARNNQSMAAKMMTPVTWFLVAVSMLISGLLVYILFRRSRRQPVRQIR</sequence>
<keyword evidence="6" id="KW-1185">Reference proteome</keyword>
<comment type="caution">
    <text evidence="5">The sequence shown here is derived from an EMBL/GenBank/DDBJ whole genome shotgun (WGS) entry which is preliminary data.</text>
</comment>
<dbReference type="SUPFAM" id="SSF56436">
    <property type="entry name" value="C-type lectin-like"/>
    <property type="match status" value="1"/>
</dbReference>
<dbReference type="PANTHER" id="PTHR45710">
    <property type="entry name" value="C-TYPE LECTIN DOMAIN-CONTAINING PROTEIN 180"/>
    <property type="match status" value="1"/>
</dbReference>
<dbReference type="PANTHER" id="PTHR45710:SF36">
    <property type="entry name" value="C-TYPE LECTIN DOMAIN-CONTAINING PROTEIN"/>
    <property type="match status" value="1"/>
</dbReference>
<evidence type="ECO:0008006" key="7">
    <source>
        <dbReference type="Google" id="ProtNLM"/>
    </source>
</evidence>
<dbReference type="InterPro" id="IPR001507">
    <property type="entry name" value="ZP_dom"/>
</dbReference>
<feature type="transmembrane region" description="Helical" evidence="1">
    <location>
        <begin position="577"/>
        <end position="597"/>
    </location>
</feature>
<dbReference type="PROSITE" id="PS51034">
    <property type="entry name" value="ZP_2"/>
    <property type="match status" value="1"/>
</dbReference>
<gene>
    <name evidence="5" type="ORF">V1264_023524</name>
</gene>
<keyword evidence="1" id="KW-0472">Membrane</keyword>
<dbReference type="Gene3D" id="3.10.100.10">
    <property type="entry name" value="Mannose-Binding Protein A, subunit A"/>
    <property type="match status" value="1"/>
</dbReference>
<name>A0AAN9B8F6_9CAEN</name>
<dbReference type="Proteomes" id="UP001374579">
    <property type="component" value="Unassembled WGS sequence"/>
</dbReference>
<feature type="domain" description="C-type lectin" evidence="3">
    <location>
        <begin position="80"/>
        <end position="186"/>
    </location>
</feature>
<dbReference type="Pfam" id="PF00059">
    <property type="entry name" value="Lectin_C"/>
    <property type="match status" value="1"/>
</dbReference>
<dbReference type="SMART" id="SM00034">
    <property type="entry name" value="CLECT"/>
    <property type="match status" value="1"/>
</dbReference>
<evidence type="ECO:0000256" key="1">
    <source>
        <dbReference type="SAM" id="Phobius"/>
    </source>
</evidence>
<keyword evidence="1" id="KW-0812">Transmembrane</keyword>
<dbReference type="CDD" id="cd00037">
    <property type="entry name" value="CLECT"/>
    <property type="match status" value="1"/>
</dbReference>
<dbReference type="PROSITE" id="PS50041">
    <property type="entry name" value="C_TYPE_LECTIN_2"/>
    <property type="match status" value="1"/>
</dbReference>
<keyword evidence="2" id="KW-0732">Signal</keyword>
<proteinExistence type="predicted"/>
<dbReference type="InterPro" id="IPR050828">
    <property type="entry name" value="C-type_lectin/matrix_domain"/>
</dbReference>
<dbReference type="AlphaFoldDB" id="A0AAN9B8F6"/>
<feature type="domain" description="ZP" evidence="4">
    <location>
        <begin position="257"/>
        <end position="531"/>
    </location>
</feature>
<organism evidence="5 6">
    <name type="scientific">Littorina saxatilis</name>
    <dbReference type="NCBI Taxonomy" id="31220"/>
    <lineage>
        <taxon>Eukaryota</taxon>
        <taxon>Metazoa</taxon>
        <taxon>Spiralia</taxon>
        <taxon>Lophotrochozoa</taxon>
        <taxon>Mollusca</taxon>
        <taxon>Gastropoda</taxon>
        <taxon>Caenogastropoda</taxon>
        <taxon>Littorinimorpha</taxon>
        <taxon>Littorinoidea</taxon>
        <taxon>Littorinidae</taxon>
        <taxon>Littorina</taxon>
    </lineage>
</organism>
<dbReference type="InterPro" id="IPR001304">
    <property type="entry name" value="C-type_lectin-like"/>
</dbReference>
<accession>A0AAN9B8F6</accession>
<keyword evidence="1" id="KW-1133">Transmembrane helix</keyword>
<feature type="signal peptide" evidence="2">
    <location>
        <begin position="1"/>
        <end position="21"/>
    </location>
</feature>
<feature type="chain" id="PRO_5042961793" description="ZP domain-containing protein" evidence="2">
    <location>
        <begin position="22"/>
        <end position="609"/>
    </location>
</feature>
<reference evidence="5 6" key="1">
    <citation type="submission" date="2024-02" db="EMBL/GenBank/DDBJ databases">
        <title>Chromosome-scale genome assembly of the rough periwinkle Littorina saxatilis.</title>
        <authorList>
            <person name="De Jode A."/>
            <person name="Faria R."/>
            <person name="Formenti G."/>
            <person name="Sims Y."/>
            <person name="Smith T.P."/>
            <person name="Tracey A."/>
            <person name="Wood J.M.D."/>
            <person name="Zagrodzka Z.B."/>
            <person name="Johannesson K."/>
            <person name="Butlin R.K."/>
            <person name="Leder E.H."/>
        </authorList>
    </citation>
    <scope>NUCLEOTIDE SEQUENCE [LARGE SCALE GENOMIC DNA]</scope>
    <source>
        <strain evidence="5">Snail1</strain>
        <tissue evidence="5">Muscle</tissue>
    </source>
</reference>
<dbReference type="InterPro" id="IPR016187">
    <property type="entry name" value="CTDL_fold"/>
</dbReference>
<evidence type="ECO:0000256" key="2">
    <source>
        <dbReference type="SAM" id="SignalP"/>
    </source>
</evidence>
<evidence type="ECO:0000313" key="5">
    <source>
        <dbReference type="EMBL" id="KAK7100604.1"/>
    </source>
</evidence>